<evidence type="ECO:0000259" key="3">
    <source>
        <dbReference type="PROSITE" id="PS51186"/>
    </source>
</evidence>
<keyword evidence="5" id="KW-1185">Reference proteome</keyword>
<dbReference type="RefSeq" id="WP_019619489.1">
    <property type="nucleotide sequence ID" value="NZ_JBHUNE010000006.1"/>
</dbReference>
<keyword evidence="1 4" id="KW-0808">Transferase</keyword>
<keyword evidence="2 4" id="KW-0012">Acyltransferase</keyword>
<evidence type="ECO:0000313" key="4">
    <source>
        <dbReference type="EMBL" id="MFD2758298.1"/>
    </source>
</evidence>
<name>A0ABW5UY40_9MICO</name>
<dbReference type="InterPro" id="IPR016181">
    <property type="entry name" value="Acyl_CoA_acyltransferase"/>
</dbReference>
<accession>A0ABW5UY40</accession>
<proteinExistence type="predicted"/>
<dbReference type="Proteomes" id="UP001597492">
    <property type="component" value="Unassembled WGS sequence"/>
</dbReference>
<evidence type="ECO:0000256" key="2">
    <source>
        <dbReference type="ARBA" id="ARBA00023315"/>
    </source>
</evidence>
<gene>
    <name evidence="4" type="ORF">ACFSW7_07895</name>
</gene>
<protein>
    <submittedName>
        <fullName evidence="4">GNAT family N-acetyltransferase</fullName>
        <ecNumber evidence="4">2.3.-.-</ecNumber>
    </submittedName>
</protein>
<dbReference type="PROSITE" id="PS51186">
    <property type="entry name" value="GNAT"/>
    <property type="match status" value="1"/>
</dbReference>
<dbReference type="GO" id="GO:0016746">
    <property type="term" value="F:acyltransferase activity"/>
    <property type="evidence" value="ECO:0007669"/>
    <property type="project" value="UniProtKB-KW"/>
</dbReference>
<organism evidence="4 5">
    <name type="scientific">Gulosibacter faecalis</name>
    <dbReference type="NCBI Taxonomy" id="272240"/>
    <lineage>
        <taxon>Bacteria</taxon>
        <taxon>Bacillati</taxon>
        <taxon>Actinomycetota</taxon>
        <taxon>Actinomycetes</taxon>
        <taxon>Micrococcales</taxon>
        <taxon>Microbacteriaceae</taxon>
        <taxon>Gulosibacter</taxon>
    </lineage>
</organism>
<dbReference type="Gene3D" id="3.40.630.30">
    <property type="match status" value="1"/>
</dbReference>
<evidence type="ECO:0000256" key="1">
    <source>
        <dbReference type="ARBA" id="ARBA00022679"/>
    </source>
</evidence>
<sequence length="188" mass="21295">MSDLLATQRFEIVEPTDARIQPVLEDLVREYDGRYGDLDGHSARDEVYRNLEVQYVVANRGAFVALFEGDEAIATGAIKHFDGDIAEFKKIWSHPDRRGQRLASRLLARLEDEARALGYTLVYLTTGPRQPEADRLYQHAGYTAHYDPEAFTVHPYTRALVEGVDASVLPDLARAQLVDFHELVAHRD</sequence>
<comment type="caution">
    <text evidence="4">The sequence shown here is derived from an EMBL/GenBank/DDBJ whole genome shotgun (WGS) entry which is preliminary data.</text>
</comment>
<dbReference type="SUPFAM" id="SSF55729">
    <property type="entry name" value="Acyl-CoA N-acyltransferases (Nat)"/>
    <property type="match status" value="1"/>
</dbReference>
<dbReference type="EMBL" id="JBHUNE010000006">
    <property type="protein sequence ID" value="MFD2758298.1"/>
    <property type="molecule type" value="Genomic_DNA"/>
</dbReference>
<dbReference type="Pfam" id="PF00583">
    <property type="entry name" value="Acetyltransf_1"/>
    <property type="match status" value="1"/>
</dbReference>
<dbReference type="PANTHER" id="PTHR43877:SF2">
    <property type="entry name" value="AMINOALKYLPHOSPHONATE N-ACETYLTRANSFERASE-RELATED"/>
    <property type="match status" value="1"/>
</dbReference>
<dbReference type="InterPro" id="IPR050832">
    <property type="entry name" value="Bact_Acetyltransf"/>
</dbReference>
<evidence type="ECO:0000313" key="5">
    <source>
        <dbReference type="Proteomes" id="UP001597492"/>
    </source>
</evidence>
<feature type="domain" description="N-acetyltransferase" evidence="3">
    <location>
        <begin position="10"/>
        <end position="167"/>
    </location>
</feature>
<dbReference type="EC" id="2.3.-.-" evidence="4"/>
<dbReference type="PANTHER" id="PTHR43877">
    <property type="entry name" value="AMINOALKYLPHOSPHONATE N-ACETYLTRANSFERASE-RELATED-RELATED"/>
    <property type="match status" value="1"/>
</dbReference>
<dbReference type="InterPro" id="IPR000182">
    <property type="entry name" value="GNAT_dom"/>
</dbReference>
<dbReference type="CDD" id="cd04301">
    <property type="entry name" value="NAT_SF"/>
    <property type="match status" value="1"/>
</dbReference>
<reference evidence="5" key="1">
    <citation type="journal article" date="2019" name="Int. J. Syst. Evol. Microbiol.">
        <title>The Global Catalogue of Microorganisms (GCM) 10K type strain sequencing project: providing services to taxonomists for standard genome sequencing and annotation.</title>
        <authorList>
            <consortium name="The Broad Institute Genomics Platform"/>
            <consortium name="The Broad Institute Genome Sequencing Center for Infectious Disease"/>
            <person name="Wu L."/>
            <person name="Ma J."/>
        </authorList>
    </citation>
    <scope>NUCLEOTIDE SEQUENCE [LARGE SCALE GENOMIC DNA]</scope>
    <source>
        <strain evidence="5">TISTR 1514</strain>
    </source>
</reference>